<comment type="caution">
    <text evidence="1">The sequence shown here is derived from an EMBL/GenBank/DDBJ whole genome shotgun (WGS) entry which is preliminary data.</text>
</comment>
<dbReference type="Proteomes" id="UP000245207">
    <property type="component" value="Unassembled WGS sequence"/>
</dbReference>
<proteinExistence type="predicted"/>
<reference evidence="1 2" key="1">
    <citation type="journal article" date="2018" name="Mol. Plant">
        <title>The genome of Artemisia annua provides insight into the evolution of Asteraceae family and artemisinin biosynthesis.</title>
        <authorList>
            <person name="Shen Q."/>
            <person name="Zhang L."/>
            <person name="Liao Z."/>
            <person name="Wang S."/>
            <person name="Yan T."/>
            <person name="Shi P."/>
            <person name="Liu M."/>
            <person name="Fu X."/>
            <person name="Pan Q."/>
            <person name="Wang Y."/>
            <person name="Lv Z."/>
            <person name="Lu X."/>
            <person name="Zhang F."/>
            <person name="Jiang W."/>
            <person name="Ma Y."/>
            <person name="Chen M."/>
            <person name="Hao X."/>
            <person name="Li L."/>
            <person name="Tang Y."/>
            <person name="Lv G."/>
            <person name="Zhou Y."/>
            <person name="Sun X."/>
            <person name="Brodelius P.E."/>
            <person name="Rose J.K.C."/>
            <person name="Tang K."/>
        </authorList>
    </citation>
    <scope>NUCLEOTIDE SEQUENCE [LARGE SCALE GENOMIC DNA]</scope>
    <source>
        <strain evidence="2">cv. Huhao1</strain>
        <tissue evidence="1">Leaf</tissue>
    </source>
</reference>
<accession>A0A2U1KD76</accession>
<protein>
    <submittedName>
        <fullName evidence="1">Disease resistance protein (TIR-NBS-LRR class) family</fullName>
    </submittedName>
</protein>
<organism evidence="1 2">
    <name type="scientific">Artemisia annua</name>
    <name type="common">Sweet wormwood</name>
    <dbReference type="NCBI Taxonomy" id="35608"/>
    <lineage>
        <taxon>Eukaryota</taxon>
        <taxon>Viridiplantae</taxon>
        <taxon>Streptophyta</taxon>
        <taxon>Embryophyta</taxon>
        <taxon>Tracheophyta</taxon>
        <taxon>Spermatophyta</taxon>
        <taxon>Magnoliopsida</taxon>
        <taxon>eudicotyledons</taxon>
        <taxon>Gunneridae</taxon>
        <taxon>Pentapetalae</taxon>
        <taxon>asterids</taxon>
        <taxon>campanulids</taxon>
        <taxon>Asterales</taxon>
        <taxon>Asteraceae</taxon>
        <taxon>Asteroideae</taxon>
        <taxon>Anthemideae</taxon>
        <taxon>Artemisiinae</taxon>
        <taxon>Artemisia</taxon>
    </lineage>
</organism>
<keyword evidence="2" id="KW-1185">Reference proteome</keyword>
<gene>
    <name evidence="1" type="ORF">CTI12_AA616420</name>
</gene>
<evidence type="ECO:0000313" key="2">
    <source>
        <dbReference type="Proteomes" id="UP000245207"/>
    </source>
</evidence>
<name>A0A2U1KD76_ARTAN</name>
<sequence>MQKWVAVEGSLSVTFPGSNVPRLVQRTTTWAPNSTKVTSHMANPNHGHENWHHVIEGTLSVAIGVNDYNAVRCGAQIVYKEVAESIQQIQARISYDWNWELLQSNQTTFINDDKLELFSDDFFNMTEF</sequence>
<dbReference type="EMBL" id="PKPP01021734">
    <property type="protein sequence ID" value="PWA34724.1"/>
    <property type="molecule type" value="Genomic_DNA"/>
</dbReference>
<dbReference type="AlphaFoldDB" id="A0A2U1KD76"/>
<evidence type="ECO:0000313" key="1">
    <source>
        <dbReference type="EMBL" id="PWA34724.1"/>
    </source>
</evidence>